<evidence type="ECO:0000313" key="2">
    <source>
        <dbReference type="EMBL" id="KRH91975.1"/>
    </source>
</evidence>
<protein>
    <submittedName>
        <fullName evidence="2">Putative Integrase, catalytic core, Ribonuclease H-like, LTR Retrotransposon protein</fullName>
    </submittedName>
</protein>
<feature type="domain" description="Integrase catalytic" evidence="1">
    <location>
        <begin position="1"/>
        <end position="83"/>
    </location>
</feature>
<keyword evidence="3" id="KW-1185">Reference proteome</keyword>
<dbReference type="GO" id="GO:0003676">
    <property type="term" value="F:nucleic acid binding"/>
    <property type="evidence" value="ECO:0007669"/>
    <property type="project" value="InterPro"/>
</dbReference>
<dbReference type="Gene3D" id="3.30.420.10">
    <property type="entry name" value="Ribonuclease H-like superfamily/Ribonuclease H"/>
    <property type="match status" value="1"/>
</dbReference>
<dbReference type="AlphaFoldDB" id="A0A0R0LZ04"/>
<dbReference type="InterPro" id="IPR036397">
    <property type="entry name" value="RNaseH_sf"/>
</dbReference>
<proteinExistence type="predicted"/>
<dbReference type="GO" id="GO:0005634">
    <property type="term" value="C:nucleus"/>
    <property type="evidence" value="ECO:0007669"/>
    <property type="project" value="UniProtKB-ARBA"/>
</dbReference>
<reference evidence="2 3" key="1">
    <citation type="submission" date="2015-07" db="EMBL/GenBank/DDBJ databases">
        <title>The genome of Pseudoloma neurophilia, a relevant intracellular parasite of the zebrafish.</title>
        <authorList>
            <person name="Ndikumana S."/>
            <person name="Pelin A."/>
            <person name="Sanders J."/>
            <person name="Corradi N."/>
        </authorList>
    </citation>
    <scope>NUCLEOTIDE SEQUENCE [LARGE SCALE GENOMIC DNA]</scope>
    <source>
        <strain evidence="2 3">MK1</strain>
    </source>
</reference>
<dbReference type="InterPro" id="IPR012337">
    <property type="entry name" value="RNaseH-like_sf"/>
</dbReference>
<dbReference type="Proteomes" id="UP000051530">
    <property type="component" value="Unassembled WGS sequence"/>
</dbReference>
<dbReference type="GO" id="GO:0015074">
    <property type="term" value="P:DNA integration"/>
    <property type="evidence" value="ECO:0007669"/>
    <property type="project" value="InterPro"/>
</dbReference>
<evidence type="ECO:0000313" key="3">
    <source>
        <dbReference type="Proteomes" id="UP000051530"/>
    </source>
</evidence>
<name>A0A0R0LZ04_9MICR</name>
<dbReference type="VEuPathDB" id="MicrosporidiaDB:M153_15866000250"/>
<sequence>MVYEQMSFEILQSDGGEEFDNTIVKDWTDKYGIINEITTPHYHAANGRFERVIRTFRESLKRTKGSYKQKFNKIINNYNNLYH</sequence>
<feature type="non-terminal residue" evidence="2">
    <location>
        <position position="83"/>
    </location>
</feature>
<dbReference type="SUPFAM" id="SSF53098">
    <property type="entry name" value="Ribonuclease H-like"/>
    <property type="match status" value="1"/>
</dbReference>
<comment type="caution">
    <text evidence="2">The sequence shown here is derived from an EMBL/GenBank/DDBJ whole genome shotgun (WGS) entry which is preliminary data.</text>
</comment>
<accession>A0A0R0LZ04</accession>
<organism evidence="2 3">
    <name type="scientific">Pseudoloma neurophilia</name>
    <dbReference type="NCBI Taxonomy" id="146866"/>
    <lineage>
        <taxon>Eukaryota</taxon>
        <taxon>Fungi</taxon>
        <taxon>Fungi incertae sedis</taxon>
        <taxon>Microsporidia</taxon>
        <taxon>Pseudoloma</taxon>
    </lineage>
</organism>
<dbReference type="OrthoDB" id="2195233at2759"/>
<dbReference type="EMBL" id="LGUB01001337">
    <property type="protein sequence ID" value="KRH91975.1"/>
    <property type="molecule type" value="Genomic_DNA"/>
</dbReference>
<dbReference type="InterPro" id="IPR001584">
    <property type="entry name" value="Integrase_cat-core"/>
</dbReference>
<evidence type="ECO:0000259" key="1">
    <source>
        <dbReference type="PROSITE" id="PS50994"/>
    </source>
</evidence>
<gene>
    <name evidence="2" type="ORF">M153_15866000250</name>
</gene>
<dbReference type="PROSITE" id="PS50994">
    <property type="entry name" value="INTEGRASE"/>
    <property type="match status" value="1"/>
</dbReference>